<dbReference type="AlphaFoldDB" id="A0A812ZX29"/>
<sequence>CTELIQSTDTLKLKLEACEQELRDERERALHEQQLRLTAEAEVERLSNGGLRDDHVCNVWQNSAWNEEPARRRVSSCSTAACEDEIDQEMADEECAGQESTVSE</sequence>
<accession>A0A812ZX29</accession>
<keyword evidence="3" id="KW-1185">Reference proteome</keyword>
<proteinExistence type="predicted"/>
<protein>
    <submittedName>
        <fullName evidence="2">HISN7 protein</fullName>
    </submittedName>
</protein>
<evidence type="ECO:0000313" key="3">
    <source>
        <dbReference type="Proteomes" id="UP000601435"/>
    </source>
</evidence>
<evidence type="ECO:0000256" key="1">
    <source>
        <dbReference type="SAM" id="Coils"/>
    </source>
</evidence>
<reference evidence="2" key="1">
    <citation type="submission" date="2021-02" db="EMBL/GenBank/DDBJ databases">
        <authorList>
            <person name="Dougan E. K."/>
            <person name="Rhodes N."/>
            <person name="Thang M."/>
            <person name="Chan C."/>
        </authorList>
    </citation>
    <scope>NUCLEOTIDE SEQUENCE</scope>
</reference>
<name>A0A812ZX29_9DINO</name>
<gene>
    <name evidence="2" type="primary">HISN7</name>
    <name evidence="2" type="ORF">SNEC2469_LOCUS25572</name>
</gene>
<organism evidence="2 3">
    <name type="scientific">Symbiodinium necroappetens</name>
    <dbReference type="NCBI Taxonomy" id="1628268"/>
    <lineage>
        <taxon>Eukaryota</taxon>
        <taxon>Sar</taxon>
        <taxon>Alveolata</taxon>
        <taxon>Dinophyceae</taxon>
        <taxon>Suessiales</taxon>
        <taxon>Symbiodiniaceae</taxon>
        <taxon>Symbiodinium</taxon>
    </lineage>
</organism>
<comment type="caution">
    <text evidence="2">The sequence shown here is derived from an EMBL/GenBank/DDBJ whole genome shotgun (WGS) entry which is preliminary data.</text>
</comment>
<dbReference type="Proteomes" id="UP000601435">
    <property type="component" value="Unassembled WGS sequence"/>
</dbReference>
<keyword evidence="1" id="KW-0175">Coiled coil</keyword>
<feature type="coiled-coil region" evidence="1">
    <location>
        <begin position="8"/>
        <end position="35"/>
    </location>
</feature>
<feature type="non-terminal residue" evidence="2">
    <location>
        <position position="104"/>
    </location>
</feature>
<evidence type="ECO:0000313" key="2">
    <source>
        <dbReference type="EMBL" id="CAE7841887.1"/>
    </source>
</evidence>
<dbReference type="EMBL" id="CAJNJA010050598">
    <property type="protein sequence ID" value="CAE7841887.1"/>
    <property type="molecule type" value="Genomic_DNA"/>
</dbReference>
<feature type="non-terminal residue" evidence="2">
    <location>
        <position position="1"/>
    </location>
</feature>